<keyword evidence="2" id="KW-1185">Reference proteome</keyword>
<evidence type="ECO:0000313" key="1">
    <source>
        <dbReference type="EMBL" id="GAA4060768.1"/>
    </source>
</evidence>
<comment type="caution">
    <text evidence="1">The sequence shown here is derived from an EMBL/GenBank/DDBJ whole genome shotgun (WGS) entry which is preliminary data.</text>
</comment>
<dbReference type="Proteomes" id="UP001500683">
    <property type="component" value="Unassembled WGS sequence"/>
</dbReference>
<organism evidence="1 2">
    <name type="scientific">Actinomadura miaoliensis</name>
    <dbReference type="NCBI Taxonomy" id="430685"/>
    <lineage>
        <taxon>Bacteria</taxon>
        <taxon>Bacillati</taxon>
        <taxon>Actinomycetota</taxon>
        <taxon>Actinomycetes</taxon>
        <taxon>Streptosporangiales</taxon>
        <taxon>Thermomonosporaceae</taxon>
        <taxon>Actinomadura</taxon>
    </lineage>
</organism>
<sequence>MISDGYLRTLEDAQFVLPGSYGRGIPVWQDAGLRLARRLVSAFESVLAQWWTPTIVEHPFLMPAAGYRDVFGDYTNVFEALVPEAGGPCVLAPDNMAASVGWLREHGGEGPLVAVGGLLRELAGGAQPLFRDRHIWPAVQVTQLVPQNRAVDELERHRLAITRLHELLCLPVMTVRTPALASYGRTTYLTVSCLPDGRPTVTATLYVMSERYRDRLGAGAEVIDVGFTGKLLALVAMHHRDGSGLALPSALADTQVGVLVDKDDGRIERWRTRQADEGVRVRPVACGQKHGARRRAERRLRRHGVPLVLGVRDEGLRIARRYPLHRSDVPGLPEPAALRGELAAHDDRLRRSADRRFTAGLRQGGVLAARCDGCAAADGERVFGWIVPAARTPCDECGAPGGEVLLGERFY</sequence>
<accession>A0ABP7V6Q8</accession>
<gene>
    <name evidence="1" type="ORF">GCM10022214_12020</name>
</gene>
<dbReference type="InterPro" id="IPR045864">
    <property type="entry name" value="aa-tRNA-synth_II/BPL/LPL"/>
</dbReference>
<proteinExistence type="predicted"/>
<dbReference type="RefSeq" id="WP_344941892.1">
    <property type="nucleotide sequence ID" value="NZ_BAAAZG010000002.1"/>
</dbReference>
<protein>
    <recommendedName>
        <fullName evidence="3">Proline--tRNA ligase</fullName>
    </recommendedName>
</protein>
<dbReference type="SUPFAM" id="SSF55681">
    <property type="entry name" value="Class II aaRS and biotin synthetases"/>
    <property type="match status" value="1"/>
</dbReference>
<evidence type="ECO:0000313" key="2">
    <source>
        <dbReference type="Proteomes" id="UP001500683"/>
    </source>
</evidence>
<evidence type="ECO:0008006" key="3">
    <source>
        <dbReference type="Google" id="ProtNLM"/>
    </source>
</evidence>
<name>A0ABP7V6Q8_9ACTN</name>
<reference evidence="2" key="1">
    <citation type="journal article" date="2019" name="Int. J. Syst. Evol. Microbiol.">
        <title>The Global Catalogue of Microorganisms (GCM) 10K type strain sequencing project: providing services to taxonomists for standard genome sequencing and annotation.</title>
        <authorList>
            <consortium name="The Broad Institute Genomics Platform"/>
            <consortium name="The Broad Institute Genome Sequencing Center for Infectious Disease"/>
            <person name="Wu L."/>
            <person name="Ma J."/>
        </authorList>
    </citation>
    <scope>NUCLEOTIDE SEQUENCE [LARGE SCALE GENOMIC DNA]</scope>
    <source>
        <strain evidence="2">JCM 16702</strain>
    </source>
</reference>
<dbReference type="EMBL" id="BAAAZG010000002">
    <property type="protein sequence ID" value="GAA4060768.1"/>
    <property type="molecule type" value="Genomic_DNA"/>
</dbReference>